<reference evidence="2" key="1">
    <citation type="journal article" date="2022" name="Int. J. Mol. Sci.">
        <title>Draft Genome of Tanacetum Coccineum: Genomic Comparison of Closely Related Tanacetum-Family Plants.</title>
        <authorList>
            <person name="Yamashiro T."/>
            <person name="Shiraishi A."/>
            <person name="Nakayama K."/>
            <person name="Satake H."/>
        </authorList>
    </citation>
    <scope>NUCLEOTIDE SEQUENCE</scope>
</reference>
<dbReference type="InterPro" id="IPR032567">
    <property type="entry name" value="RTL1-rel"/>
</dbReference>
<accession>A0ABQ5CFG4</accession>
<organism evidence="2 3">
    <name type="scientific">Tanacetum coccineum</name>
    <dbReference type="NCBI Taxonomy" id="301880"/>
    <lineage>
        <taxon>Eukaryota</taxon>
        <taxon>Viridiplantae</taxon>
        <taxon>Streptophyta</taxon>
        <taxon>Embryophyta</taxon>
        <taxon>Tracheophyta</taxon>
        <taxon>Spermatophyta</taxon>
        <taxon>Magnoliopsida</taxon>
        <taxon>eudicotyledons</taxon>
        <taxon>Gunneridae</taxon>
        <taxon>Pentapetalae</taxon>
        <taxon>asterids</taxon>
        <taxon>campanulids</taxon>
        <taxon>Asterales</taxon>
        <taxon>Asteraceae</taxon>
        <taxon>Asteroideae</taxon>
        <taxon>Anthemideae</taxon>
        <taxon>Anthemidinae</taxon>
        <taxon>Tanacetum</taxon>
    </lineage>
</organism>
<dbReference type="Proteomes" id="UP001151760">
    <property type="component" value="Unassembled WGS sequence"/>
</dbReference>
<sequence length="587" mass="67415">MKMVNTFVAMSSEKRAVKEQQQESPKRQKLRDDKETDEHEEVEADNTAELKKHLVIKKDDDIAIDVYGHLILSVFEFGVKYSIRSRVVIMDMKDVERDRLIVVDRDMFVMFERERLNTPLCCDDIHDVTPRVSTLAGCDKLVSEPLVIENILVMFSPTRKKSRWGTIFPTGLERYKEPLVEPKEIGYSLIPLSCGSFDVIVGMDWLSKRKFVIVCHEKVVRIPLEGDEILQVHGKRTQGVMKTLMNTKVEFRIDLVHGATSVAKSLYRLAPLEMQELSEQLQELKDKGKANVVIEALRGKEQVKPRRVRAMAMTIKYGVRGMILAAQSEAFKQENGMMRTVVIDEAHASSKEWNSGDDQLRLRWMIYLVVLADDPESVKDAIRFVYCLTSSSGWTKSPVLWAEIGESSLIGPELVQETTDKVVIDVIDKILEEDFDALLDERSEIFHSIKGTILKEKLFAEFDEFMAINIKENSESESETKELPFKKITFNTEYKIKASLEEPHSDLELKPLPGYLEYVFLEEPNFLPVIISSQLSKQNSNKLISILKRHKQAFAWKTTDILGICLSFCKHKIQLLEDKKPIVQKQR</sequence>
<evidence type="ECO:0008006" key="4">
    <source>
        <dbReference type="Google" id="ProtNLM"/>
    </source>
</evidence>
<evidence type="ECO:0000256" key="1">
    <source>
        <dbReference type="SAM" id="MobiDB-lite"/>
    </source>
</evidence>
<evidence type="ECO:0000313" key="2">
    <source>
        <dbReference type="EMBL" id="GJT24972.1"/>
    </source>
</evidence>
<keyword evidence="3" id="KW-1185">Reference proteome</keyword>
<dbReference type="EMBL" id="BQNB010014177">
    <property type="protein sequence ID" value="GJT24972.1"/>
    <property type="molecule type" value="Genomic_DNA"/>
</dbReference>
<dbReference type="PANTHER" id="PTHR15503:SF45">
    <property type="entry name" value="RNA-DIRECTED DNA POLYMERASE HOMOLOG"/>
    <property type="match status" value="1"/>
</dbReference>
<gene>
    <name evidence="2" type="ORF">Tco_0894909</name>
</gene>
<protein>
    <recommendedName>
        <fullName evidence="4">Reverse transcriptase domain-containing protein</fullName>
    </recommendedName>
</protein>
<proteinExistence type="predicted"/>
<dbReference type="PANTHER" id="PTHR15503">
    <property type="entry name" value="LDOC1 RELATED"/>
    <property type="match status" value="1"/>
</dbReference>
<comment type="caution">
    <text evidence="2">The sequence shown here is derived from an EMBL/GenBank/DDBJ whole genome shotgun (WGS) entry which is preliminary data.</text>
</comment>
<reference evidence="2" key="2">
    <citation type="submission" date="2022-01" db="EMBL/GenBank/DDBJ databases">
        <authorList>
            <person name="Yamashiro T."/>
            <person name="Shiraishi A."/>
            <person name="Satake H."/>
            <person name="Nakayama K."/>
        </authorList>
    </citation>
    <scope>NUCLEOTIDE SEQUENCE</scope>
</reference>
<feature type="compositionally biased region" description="Basic and acidic residues" evidence="1">
    <location>
        <begin position="12"/>
        <end position="37"/>
    </location>
</feature>
<evidence type="ECO:0000313" key="3">
    <source>
        <dbReference type="Proteomes" id="UP001151760"/>
    </source>
</evidence>
<dbReference type="Pfam" id="PF08284">
    <property type="entry name" value="RVP_2"/>
    <property type="match status" value="1"/>
</dbReference>
<feature type="region of interest" description="Disordered" evidence="1">
    <location>
        <begin position="1"/>
        <end position="44"/>
    </location>
</feature>
<name>A0ABQ5CFG4_9ASTR</name>